<dbReference type="SUPFAM" id="SSF46785">
    <property type="entry name" value="Winged helix' DNA-binding domain"/>
    <property type="match status" value="1"/>
</dbReference>
<dbReference type="Pfam" id="PF12802">
    <property type="entry name" value="MarR_2"/>
    <property type="match status" value="1"/>
</dbReference>
<dbReference type="InterPro" id="IPR000835">
    <property type="entry name" value="HTH_MarR-typ"/>
</dbReference>
<feature type="domain" description="HTH marR-type" evidence="1">
    <location>
        <begin position="1"/>
        <end position="148"/>
    </location>
</feature>
<dbReference type="SMART" id="SM00347">
    <property type="entry name" value="HTH_MARR"/>
    <property type="match status" value="1"/>
</dbReference>
<accession>A0A4Q7NX58</accession>
<proteinExistence type="predicted"/>
<dbReference type="Proteomes" id="UP000293638">
    <property type="component" value="Unassembled WGS sequence"/>
</dbReference>
<dbReference type="AlphaFoldDB" id="A0A4Q7NX58"/>
<dbReference type="RefSeq" id="WP_130491560.1">
    <property type="nucleotide sequence ID" value="NZ_SGXD01000001.1"/>
</dbReference>
<dbReference type="PANTHER" id="PTHR33164">
    <property type="entry name" value="TRANSCRIPTIONAL REGULATOR, MARR FAMILY"/>
    <property type="match status" value="1"/>
</dbReference>
<gene>
    <name evidence="2" type="ORF">EV189_0740</name>
</gene>
<dbReference type="InterPro" id="IPR036390">
    <property type="entry name" value="WH_DNA-bd_sf"/>
</dbReference>
<keyword evidence="2" id="KW-0238">DNA-binding</keyword>
<evidence type="ECO:0000313" key="2">
    <source>
        <dbReference type="EMBL" id="RZS91498.1"/>
    </source>
</evidence>
<dbReference type="PANTHER" id="PTHR33164:SF99">
    <property type="entry name" value="MARR FAMILY REGULATORY PROTEIN"/>
    <property type="match status" value="1"/>
</dbReference>
<dbReference type="GO" id="GO:0003700">
    <property type="term" value="F:DNA-binding transcription factor activity"/>
    <property type="evidence" value="ECO:0007669"/>
    <property type="project" value="InterPro"/>
</dbReference>
<dbReference type="PRINTS" id="PR00598">
    <property type="entry name" value="HTHMARR"/>
</dbReference>
<name>A0A4Q7NX58_9ACTN</name>
<evidence type="ECO:0000313" key="3">
    <source>
        <dbReference type="Proteomes" id="UP000293638"/>
    </source>
</evidence>
<dbReference type="PROSITE" id="PS50995">
    <property type="entry name" value="HTH_MARR_2"/>
    <property type="match status" value="1"/>
</dbReference>
<dbReference type="Gene3D" id="1.10.10.10">
    <property type="entry name" value="Winged helix-like DNA-binding domain superfamily/Winged helix DNA-binding domain"/>
    <property type="match status" value="1"/>
</dbReference>
<dbReference type="InterPro" id="IPR036388">
    <property type="entry name" value="WH-like_DNA-bd_sf"/>
</dbReference>
<dbReference type="EMBL" id="SGXD01000001">
    <property type="protein sequence ID" value="RZS91498.1"/>
    <property type="molecule type" value="Genomic_DNA"/>
</dbReference>
<keyword evidence="3" id="KW-1185">Reference proteome</keyword>
<dbReference type="GO" id="GO:0006950">
    <property type="term" value="P:response to stress"/>
    <property type="evidence" value="ECO:0007669"/>
    <property type="project" value="TreeGrafter"/>
</dbReference>
<reference evidence="2 3" key="1">
    <citation type="submission" date="2019-02" db="EMBL/GenBank/DDBJ databases">
        <title>Genomic Encyclopedia of Type Strains, Phase IV (KMG-IV): sequencing the most valuable type-strain genomes for metagenomic binning, comparative biology and taxonomic classification.</title>
        <authorList>
            <person name="Goeker M."/>
        </authorList>
    </citation>
    <scope>NUCLEOTIDE SEQUENCE [LARGE SCALE GENOMIC DNA]</scope>
    <source>
        <strain evidence="2 3">DSM 45622</strain>
    </source>
</reference>
<dbReference type="OrthoDB" id="8635520at2"/>
<sequence length="162" mass="17673">MTSGTKWLSTAEQADWRAFLAGVASFSEAIERQLQDEAGMPHGYYEVLVQLSEAPDRRLRMSELADRLTSSRSRLSHAVARLEEKGWVRREPCPADRRGQLAVLTDEGFAALEEAAPGHVAAVRRHLVDALGPEDFATLGRLSRKLLAAQQVPGGSALPARG</sequence>
<dbReference type="GO" id="GO:0003677">
    <property type="term" value="F:DNA binding"/>
    <property type="evidence" value="ECO:0007669"/>
    <property type="project" value="UniProtKB-KW"/>
</dbReference>
<dbReference type="InterPro" id="IPR039422">
    <property type="entry name" value="MarR/SlyA-like"/>
</dbReference>
<organism evidence="2 3">
    <name type="scientific">Motilibacter rhizosphaerae</name>
    <dbReference type="NCBI Taxonomy" id="598652"/>
    <lineage>
        <taxon>Bacteria</taxon>
        <taxon>Bacillati</taxon>
        <taxon>Actinomycetota</taxon>
        <taxon>Actinomycetes</taxon>
        <taxon>Motilibacterales</taxon>
        <taxon>Motilibacteraceae</taxon>
        <taxon>Motilibacter</taxon>
    </lineage>
</organism>
<protein>
    <submittedName>
        <fullName evidence="2">DNA-binding MarR family transcriptional regulator</fullName>
    </submittedName>
</protein>
<evidence type="ECO:0000259" key="1">
    <source>
        <dbReference type="PROSITE" id="PS50995"/>
    </source>
</evidence>
<comment type="caution">
    <text evidence="2">The sequence shown here is derived from an EMBL/GenBank/DDBJ whole genome shotgun (WGS) entry which is preliminary data.</text>
</comment>